<evidence type="ECO:0000256" key="6">
    <source>
        <dbReference type="ARBA" id="ARBA00022840"/>
    </source>
</evidence>
<feature type="binding site" evidence="9">
    <location>
        <position position="286"/>
    </location>
    <ligand>
        <name>ATP</name>
        <dbReference type="ChEBI" id="CHEBI:30616"/>
    </ligand>
</feature>
<feature type="binding site" evidence="9">
    <location>
        <position position="308"/>
    </location>
    <ligand>
        <name>ATP</name>
        <dbReference type="ChEBI" id="CHEBI:30616"/>
    </ligand>
</feature>
<dbReference type="InterPro" id="IPR004114">
    <property type="entry name" value="THUMP_dom"/>
</dbReference>
<reference evidence="11" key="1">
    <citation type="submission" date="2022-01" db="EMBL/GenBank/DDBJ databases">
        <title>Complete genome of Methanomicrobium antiquum DSM 21220.</title>
        <authorList>
            <person name="Chen S.-C."/>
            <person name="You Y.-T."/>
            <person name="Zhou Y.-Z."/>
            <person name="Lai M.-C."/>
        </authorList>
    </citation>
    <scope>NUCLEOTIDE SEQUENCE</scope>
    <source>
        <strain evidence="11">DSM 21220</strain>
    </source>
</reference>
<dbReference type="HAMAP" id="MF_00021">
    <property type="entry name" value="ThiI"/>
    <property type="match status" value="1"/>
</dbReference>
<evidence type="ECO:0000256" key="8">
    <source>
        <dbReference type="ARBA" id="ARBA00022977"/>
    </source>
</evidence>
<accession>A0AAF0FMI4</accession>
<evidence type="ECO:0000256" key="5">
    <source>
        <dbReference type="ARBA" id="ARBA00022741"/>
    </source>
</evidence>
<evidence type="ECO:0000259" key="10">
    <source>
        <dbReference type="PROSITE" id="PS51165"/>
    </source>
</evidence>
<dbReference type="GO" id="GO:0000049">
    <property type="term" value="F:tRNA binding"/>
    <property type="evidence" value="ECO:0007669"/>
    <property type="project" value="UniProtKB-UniRule"/>
</dbReference>
<dbReference type="PANTHER" id="PTHR43209">
    <property type="entry name" value="TRNA SULFURTRANSFERASE"/>
    <property type="match status" value="1"/>
</dbReference>
<dbReference type="Gene3D" id="3.40.50.620">
    <property type="entry name" value="HUPs"/>
    <property type="match status" value="1"/>
</dbReference>
<dbReference type="GeneID" id="79949147"/>
<feature type="domain" description="THUMP" evidence="10">
    <location>
        <begin position="80"/>
        <end position="183"/>
    </location>
</feature>
<keyword evidence="6 9" id="KW-0067">ATP-binding</keyword>
<dbReference type="CDD" id="cd01712">
    <property type="entry name" value="PPase_ThiI"/>
    <property type="match status" value="1"/>
</dbReference>
<dbReference type="InterPro" id="IPR054173">
    <property type="entry name" value="ThiI_fer"/>
</dbReference>
<evidence type="ECO:0000256" key="1">
    <source>
        <dbReference type="ARBA" id="ARBA00004496"/>
    </source>
</evidence>
<evidence type="ECO:0000256" key="4">
    <source>
        <dbReference type="ARBA" id="ARBA00022679"/>
    </source>
</evidence>
<dbReference type="InterPro" id="IPR049962">
    <property type="entry name" value="THUMP_ThiI"/>
</dbReference>
<comment type="catalytic activity">
    <reaction evidence="9">
        <text>[ThiS sulfur-carrier protein]-C-terminal Gly-Gly-AMP + S-sulfanyl-L-cysteinyl-[cysteine desulfurase] + AH2 = [ThiS sulfur-carrier protein]-C-terminal-Gly-aminoethanethioate + L-cysteinyl-[cysteine desulfurase] + A + AMP + 2 H(+)</text>
        <dbReference type="Rhea" id="RHEA:43340"/>
        <dbReference type="Rhea" id="RHEA-COMP:12157"/>
        <dbReference type="Rhea" id="RHEA-COMP:12158"/>
        <dbReference type="Rhea" id="RHEA-COMP:12910"/>
        <dbReference type="Rhea" id="RHEA-COMP:19908"/>
        <dbReference type="ChEBI" id="CHEBI:13193"/>
        <dbReference type="ChEBI" id="CHEBI:15378"/>
        <dbReference type="ChEBI" id="CHEBI:17499"/>
        <dbReference type="ChEBI" id="CHEBI:29950"/>
        <dbReference type="ChEBI" id="CHEBI:61963"/>
        <dbReference type="ChEBI" id="CHEBI:90618"/>
        <dbReference type="ChEBI" id="CHEBI:232372"/>
        <dbReference type="ChEBI" id="CHEBI:456215"/>
    </reaction>
</comment>
<dbReference type="GO" id="GO:0002937">
    <property type="term" value="P:tRNA 4-thiouridine biosynthesis"/>
    <property type="evidence" value="ECO:0007669"/>
    <property type="project" value="TreeGrafter"/>
</dbReference>
<comment type="caution">
    <text evidence="9">Lacks conserved residue(s) required for the propagation of feature annotation.</text>
</comment>
<dbReference type="GO" id="GO:0005524">
    <property type="term" value="F:ATP binding"/>
    <property type="evidence" value="ECO:0007669"/>
    <property type="project" value="UniProtKB-UniRule"/>
</dbReference>
<feature type="binding site" evidence="9">
    <location>
        <begin position="201"/>
        <end position="202"/>
    </location>
    <ligand>
        <name>ATP</name>
        <dbReference type="ChEBI" id="CHEBI:30616"/>
    </ligand>
</feature>
<dbReference type="EC" id="2.8.1.4" evidence="9"/>
<dbReference type="Proteomes" id="UP001218895">
    <property type="component" value="Chromosome"/>
</dbReference>
<comment type="pathway">
    <text evidence="9">Cofactor biosynthesis; thiamine diphosphate biosynthesis.</text>
</comment>
<dbReference type="GO" id="GO:0140741">
    <property type="term" value="F:tRNA-uracil-4 sulfurtransferase activity"/>
    <property type="evidence" value="ECO:0007669"/>
    <property type="project" value="UniProtKB-EC"/>
</dbReference>
<evidence type="ECO:0000313" key="12">
    <source>
        <dbReference type="Proteomes" id="UP001218895"/>
    </source>
</evidence>
<dbReference type="NCBIfam" id="TIGR00342">
    <property type="entry name" value="tRNA uracil 4-sulfurtransferase ThiI"/>
    <property type="match status" value="1"/>
</dbReference>
<dbReference type="Gene3D" id="3.30.2130.30">
    <property type="match status" value="1"/>
</dbReference>
<dbReference type="InterPro" id="IPR049961">
    <property type="entry name" value="ThiI_N"/>
</dbReference>
<evidence type="ECO:0000313" key="11">
    <source>
        <dbReference type="EMBL" id="WFN37203.1"/>
    </source>
</evidence>
<keyword evidence="2 9" id="KW-0963">Cytoplasm</keyword>
<evidence type="ECO:0000256" key="7">
    <source>
        <dbReference type="ARBA" id="ARBA00022884"/>
    </source>
</evidence>
<keyword evidence="4 9" id="KW-0808">Transferase</keyword>
<gene>
    <name evidence="9 11" type="primary">thiI</name>
    <name evidence="11" type="ORF">L1994_02090</name>
</gene>
<dbReference type="GO" id="GO:0005829">
    <property type="term" value="C:cytosol"/>
    <property type="evidence" value="ECO:0007669"/>
    <property type="project" value="TreeGrafter"/>
</dbReference>
<keyword evidence="5 9" id="KW-0547">Nucleotide-binding</keyword>
<dbReference type="InterPro" id="IPR020536">
    <property type="entry name" value="ThiI_AANH"/>
</dbReference>
<keyword evidence="7 9" id="KW-0694">RNA-binding</keyword>
<keyword evidence="12" id="KW-1185">Reference proteome</keyword>
<dbReference type="Pfam" id="PF22025">
    <property type="entry name" value="ThiI_fer"/>
    <property type="match status" value="1"/>
</dbReference>
<dbReference type="GO" id="GO:0009229">
    <property type="term" value="P:thiamine diphosphate biosynthetic process"/>
    <property type="evidence" value="ECO:0007669"/>
    <property type="project" value="UniProtKB-UniRule"/>
</dbReference>
<keyword evidence="8 9" id="KW-0784">Thiamine biosynthesis</keyword>
<dbReference type="CDD" id="cd11716">
    <property type="entry name" value="THUMP_ThiI"/>
    <property type="match status" value="1"/>
</dbReference>
<dbReference type="InterPro" id="IPR050102">
    <property type="entry name" value="tRNA_sulfurtransferase_ThiI"/>
</dbReference>
<dbReference type="Pfam" id="PF02568">
    <property type="entry name" value="ThiI"/>
    <property type="match status" value="1"/>
</dbReference>
<proteinExistence type="inferred from homology"/>
<comment type="similarity">
    <text evidence="9">Belongs to the ThiI family.</text>
</comment>
<dbReference type="GO" id="GO:0009228">
    <property type="term" value="P:thiamine biosynthetic process"/>
    <property type="evidence" value="ECO:0007669"/>
    <property type="project" value="UniProtKB-KW"/>
</dbReference>
<dbReference type="GO" id="GO:0004810">
    <property type="term" value="F:CCA tRNA nucleotidyltransferase activity"/>
    <property type="evidence" value="ECO:0007669"/>
    <property type="project" value="InterPro"/>
</dbReference>
<dbReference type="SUPFAM" id="SSF143437">
    <property type="entry name" value="THUMP domain-like"/>
    <property type="match status" value="1"/>
</dbReference>
<comment type="function">
    <text evidence="9">Catalyzes the ATP-dependent transfer of a sulfur to tRNA to produce 4-thiouridine in position 8 of tRNAs, which functions as a near-UV photosensor. Also catalyzes the transfer of sulfur to the sulfur carrier protein ThiS, forming ThiS-thiocarboxylate. This is a step in the synthesis of thiazole, in the thiamine biosynthesis pathway. The sulfur is donated as persulfide by IscS.</text>
</comment>
<dbReference type="PANTHER" id="PTHR43209:SF1">
    <property type="entry name" value="TRNA SULFURTRANSFERASE"/>
    <property type="match status" value="1"/>
</dbReference>
<dbReference type="Pfam" id="PF02926">
    <property type="entry name" value="THUMP"/>
    <property type="match status" value="1"/>
</dbReference>
<comment type="catalytic activity">
    <reaction evidence="9">
        <text>[ThiI sulfur-carrier protein]-S-sulfanyl-L-cysteine + a uridine in tRNA + 2 reduced [2Fe-2S]-[ferredoxin] + ATP + H(+) = [ThiI sulfur-carrier protein]-L-cysteine + a 4-thiouridine in tRNA + 2 oxidized [2Fe-2S]-[ferredoxin] + AMP + diphosphate</text>
        <dbReference type="Rhea" id="RHEA:24176"/>
        <dbReference type="Rhea" id="RHEA-COMP:10000"/>
        <dbReference type="Rhea" id="RHEA-COMP:10001"/>
        <dbReference type="Rhea" id="RHEA-COMP:13337"/>
        <dbReference type="Rhea" id="RHEA-COMP:13338"/>
        <dbReference type="Rhea" id="RHEA-COMP:13339"/>
        <dbReference type="Rhea" id="RHEA-COMP:13340"/>
        <dbReference type="ChEBI" id="CHEBI:15378"/>
        <dbReference type="ChEBI" id="CHEBI:29950"/>
        <dbReference type="ChEBI" id="CHEBI:30616"/>
        <dbReference type="ChEBI" id="CHEBI:33019"/>
        <dbReference type="ChEBI" id="CHEBI:33737"/>
        <dbReference type="ChEBI" id="CHEBI:33738"/>
        <dbReference type="ChEBI" id="CHEBI:61963"/>
        <dbReference type="ChEBI" id="CHEBI:65315"/>
        <dbReference type="ChEBI" id="CHEBI:136798"/>
        <dbReference type="ChEBI" id="CHEBI:456215"/>
        <dbReference type="EC" id="2.8.1.4"/>
    </reaction>
</comment>
<dbReference type="InterPro" id="IPR003720">
    <property type="entry name" value="tRNA_STrfase"/>
</dbReference>
<dbReference type="SMART" id="SM00981">
    <property type="entry name" value="THUMP"/>
    <property type="match status" value="1"/>
</dbReference>
<dbReference type="AlphaFoldDB" id="A0AAF0FMI4"/>
<evidence type="ECO:0000256" key="9">
    <source>
        <dbReference type="HAMAP-Rule" id="MF_00021"/>
    </source>
</evidence>
<keyword evidence="3 9" id="KW-0820">tRNA-binding</keyword>
<evidence type="ECO:0000256" key="3">
    <source>
        <dbReference type="ARBA" id="ARBA00022555"/>
    </source>
</evidence>
<dbReference type="GO" id="GO:0052837">
    <property type="term" value="P:thiazole biosynthetic process"/>
    <property type="evidence" value="ECO:0007669"/>
    <property type="project" value="TreeGrafter"/>
</dbReference>
<dbReference type="PROSITE" id="PS51165">
    <property type="entry name" value="THUMP"/>
    <property type="match status" value="1"/>
</dbReference>
<evidence type="ECO:0000256" key="2">
    <source>
        <dbReference type="ARBA" id="ARBA00022490"/>
    </source>
</evidence>
<dbReference type="KEGG" id="manq:L1994_02090"/>
<dbReference type="SUPFAM" id="SSF52402">
    <property type="entry name" value="Adenine nucleotide alpha hydrolases-like"/>
    <property type="match status" value="1"/>
</dbReference>
<protein>
    <recommendedName>
        <fullName evidence="9">Probable tRNA sulfurtransferase</fullName>
        <ecNumber evidence="9">2.8.1.4</ecNumber>
    </recommendedName>
    <alternativeName>
        <fullName evidence="9">Sulfur carrier protein ThiS sulfurtransferase</fullName>
    </alternativeName>
    <alternativeName>
        <fullName evidence="9">Thiamine biosynthesis protein ThiI</fullName>
    </alternativeName>
    <alternativeName>
        <fullName evidence="9">tRNA 4-thiouridine synthase</fullName>
    </alternativeName>
</protein>
<feature type="binding site" evidence="9">
    <location>
        <position position="317"/>
    </location>
    <ligand>
        <name>ATP</name>
        <dbReference type="ChEBI" id="CHEBI:30616"/>
    </ligand>
</feature>
<comment type="subcellular location">
    <subcellularLocation>
        <location evidence="1 9">Cytoplasm</location>
    </subcellularLocation>
</comment>
<name>A0AAF0FMI4_9EURY</name>
<sequence length="416" mass="46677">MTKPTTESLISKKLQRKEIKKKSDATSPQKQVWMVRYSEVFLKSDPVRRKWERTIVNSIKEVLPNAVVRDERGRIWVEGEVDPEKLKKIFGIFSFSHCDVVNLNSLSEGLVSFCENHNLSNAKSFALRIRRIGEHTFSSRDVAVKYGEIVRNHYPHLKVDLNNPDKEIHIEIRDDICFLYDSVEQGAGGIPSGVEGMVVALVSGGIDSPVAAYMMMKRGCKIIPLYVGLDGFLDETNLARTETVMKTLRDYQPDIELLVVKDSFLLDAHKELEKKDQERYTCLICKRRMYRIAAEVARRTGAKGFVTGEAMGQVASQTLDNLAVLTDAAAIPVYRPLIGFDKEDVIQIARRIGTFEPSIASASGCGAVPDKPSTAASIEIIREIEKRIIDLEEDMGNLSIIPAGEFHNLQMSMKKS</sequence>
<dbReference type="EMBL" id="CP091092">
    <property type="protein sequence ID" value="WFN37203.1"/>
    <property type="molecule type" value="Genomic_DNA"/>
</dbReference>
<organism evidence="11 12">
    <name type="scientific">Methanomicrobium antiquum</name>
    <dbReference type="NCBI Taxonomy" id="487686"/>
    <lineage>
        <taxon>Archaea</taxon>
        <taxon>Methanobacteriati</taxon>
        <taxon>Methanobacteriota</taxon>
        <taxon>Stenosarchaea group</taxon>
        <taxon>Methanomicrobia</taxon>
        <taxon>Methanomicrobiales</taxon>
        <taxon>Methanomicrobiaceae</taxon>
        <taxon>Methanomicrobium</taxon>
    </lineage>
</organism>
<dbReference type="RefSeq" id="WP_278100042.1">
    <property type="nucleotide sequence ID" value="NZ_CP091092.1"/>
</dbReference>
<dbReference type="InterPro" id="IPR014729">
    <property type="entry name" value="Rossmann-like_a/b/a_fold"/>
</dbReference>